<dbReference type="Gene3D" id="3.40.50.300">
    <property type="entry name" value="P-loop containing nucleotide triphosphate hydrolases"/>
    <property type="match status" value="1"/>
</dbReference>
<name>A0AAN1FFI2_9VIBR</name>
<sequence length="423" mass="47448">MVKQQLRSPNTDIKISDVFTPRRHDVNEEMYIPRGEHEENLLDSIYGSMHSLLFGESGSGKSWLYKNVFQKNKVHYKVVNCARASTNDSLIGEIFDKCVPTGLSQQTSFTETQEVSAKLIAAGKVSKQSAYEIKTVDKLLASFEAMNTSAMGETSILVFDNLELIVENEKLMSELADIIILLDDETYAKHKVKFLIVGVPNDVIGYFSKVKNSSSVANRLEEIEKLVSFELRQVAKFVDKGLNQQLKLNCNPNVISDIAHHVYNVTLGVPQRVHEYCECLAKSLNVSNWQYDSEHTKNDADLRWLKKGLRNCYSVVESHLNSSNTTDARRNQIIYALGTKAVHQVDTASIASVFKHEFPDVKVHSASGIGKALNHLASGESPLLTPIKHSKSFSIVDPRYIMCIRIMLFKGADGSIKKKAFRM</sequence>
<gene>
    <name evidence="2" type="ORF">BSZ05_07530</name>
</gene>
<proteinExistence type="predicted"/>
<evidence type="ECO:0000313" key="2">
    <source>
        <dbReference type="EMBL" id="ASI89643.1"/>
    </source>
</evidence>
<dbReference type="SUPFAM" id="SSF52540">
    <property type="entry name" value="P-loop containing nucleoside triphosphate hydrolases"/>
    <property type="match status" value="1"/>
</dbReference>
<dbReference type="InterPro" id="IPR027417">
    <property type="entry name" value="P-loop_NTPase"/>
</dbReference>
<organism evidence="2 3">
    <name type="scientific">Vibrio mediterranei</name>
    <dbReference type="NCBI Taxonomy" id="689"/>
    <lineage>
        <taxon>Bacteria</taxon>
        <taxon>Pseudomonadati</taxon>
        <taxon>Pseudomonadota</taxon>
        <taxon>Gammaproteobacteria</taxon>
        <taxon>Vibrionales</taxon>
        <taxon>Vibrionaceae</taxon>
        <taxon>Vibrio</taxon>
    </lineage>
</organism>
<dbReference type="Proteomes" id="UP000197092">
    <property type="component" value="Chromosome 1"/>
</dbReference>
<evidence type="ECO:0000313" key="3">
    <source>
        <dbReference type="Proteomes" id="UP000197092"/>
    </source>
</evidence>
<dbReference type="RefSeq" id="WP_088876576.1">
    <property type="nucleotide sequence ID" value="NZ_CP018308.1"/>
</dbReference>
<protein>
    <recommendedName>
        <fullName evidence="1">ORC1/DEAH AAA+ ATPase domain-containing protein</fullName>
    </recommendedName>
</protein>
<evidence type="ECO:0000259" key="1">
    <source>
        <dbReference type="Pfam" id="PF13401"/>
    </source>
</evidence>
<feature type="domain" description="ORC1/DEAH AAA+ ATPase" evidence="1">
    <location>
        <begin position="50"/>
        <end position="200"/>
    </location>
</feature>
<dbReference type="InterPro" id="IPR049945">
    <property type="entry name" value="AAA_22"/>
</dbReference>
<dbReference type="Pfam" id="PF13401">
    <property type="entry name" value="AAA_22"/>
    <property type="match status" value="1"/>
</dbReference>
<dbReference type="KEGG" id="vsh:BSZ05_07530"/>
<dbReference type="EMBL" id="CP018308">
    <property type="protein sequence ID" value="ASI89643.1"/>
    <property type="molecule type" value="Genomic_DNA"/>
</dbReference>
<dbReference type="GO" id="GO:0016887">
    <property type="term" value="F:ATP hydrolysis activity"/>
    <property type="evidence" value="ECO:0007669"/>
    <property type="project" value="InterPro"/>
</dbReference>
<reference evidence="3" key="1">
    <citation type="submission" date="2016-12" db="EMBL/GenBank/DDBJ databases">
        <title>Comparative genomic analysis reveals the diversity, evolution, and environmental adaptation strategies of the genus Vibrio.</title>
        <authorList>
            <person name="Lin H."/>
            <person name="Wang X."/>
            <person name="Zhang X.-H."/>
        </authorList>
    </citation>
    <scope>NUCLEOTIDE SEQUENCE [LARGE SCALE GENOMIC DNA]</scope>
    <source>
        <strain evidence="3">QT6D1</strain>
    </source>
</reference>
<accession>A0AAN1FFI2</accession>
<dbReference type="AlphaFoldDB" id="A0AAN1FFI2"/>